<sequence length="437" mass="49738">MMMDNNSEQNSSKSSTPQQQQQQQQQQLPIVSPILVQLTTASTSNNNNSHGDNRHQYHPYSLSINNNSNHKSSKLKQSQSKSASSTLKDCLCNNKPNIILPPFPEWTKRFLVDQQYSKLGHARKALKFSNEKFYPLSKMMMFLLRRNRREEQEQEPTPAPALAPPQQLQSVLETSKQTSESVDLPIRKDLPFGHGTITFVDDGRFHATHTTVIETPFPLPRNDDVKNKCSDNNIPVIHIDSDENINDEQQSGCNNLAESETTTTTTTTTTDQTIHITNNSEEKLTTTIARVDKDNNNDDDDDNGIIGNVINNVETEPNEIIQTIKASEEEISFTMDYNDTFSKPESQQPSQTISEQLSEIFQINNSLSTETSDSSSSLFESNNVINNDYNMATEQSGQQHYYQFDENFIDSHQSTDWPINFDENYHQQQQQHRLLLS</sequence>
<protein>
    <submittedName>
        <fullName evidence="2">Uncharacterized protein</fullName>
    </submittedName>
</protein>
<comment type="caution">
    <text evidence="2">The sequence shown here is derived from an EMBL/GenBank/DDBJ whole genome shotgun (WGS) entry which is preliminary data.</text>
</comment>
<feature type="region of interest" description="Disordered" evidence="1">
    <location>
        <begin position="1"/>
        <end position="29"/>
    </location>
</feature>
<evidence type="ECO:0000313" key="2">
    <source>
        <dbReference type="EMBL" id="KAH9520926.1"/>
    </source>
</evidence>
<feature type="region of interest" description="Disordered" evidence="1">
    <location>
        <begin position="42"/>
        <end position="81"/>
    </location>
</feature>
<reference evidence="2" key="1">
    <citation type="submission" date="2013-05" db="EMBL/GenBank/DDBJ databases">
        <authorList>
            <person name="Yim A.K.Y."/>
            <person name="Chan T.F."/>
            <person name="Ji K.M."/>
            <person name="Liu X.Y."/>
            <person name="Zhou J.W."/>
            <person name="Li R.Q."/>
            <person name="Yang K.Y."/>
            <person name="Li J."/>
            <person name="Li M."/>
            <person name="Law P.T.W."/>
            <person name="Wu Y.L."/>
            <person name="Cai Z.L."/>
            <person name="Qin H."/>
            <person name="Bao Y."/>
            <person name="Leung R.K.K."/>
            <person name="Ng P.K.S."/>
            <person name="Zou J."/>
            <person name="Zhong X.J."/>
            <person name="Ran P.X."/>
            <person name="Zhong N.S."/>
            <person name="Liu Z.G."/>
            <person name="Tsui S.K.W."/>
        </authorList>
    </citation>
    <scope>NUCLEOTIDE SEQUENCE</scope>
    <source>
        <strain evidence="2">Derf</strain>
        <tissue evidence="2">Whole organism</tissue>
    </source>
</reference>
<organism evidence="2 3">
    <name type="scientific">Dermatophagoides farinae</name>
    <name type="common">American house dust mite</name>
    <dbReference type="NCBI Taxonomy" id="6954"/>
    <lineage>
        <taxon>Eukaryota</taxon>
        <taxon>Metazoa</taxon>
        <taxon>Ecdysozoa</taxon>
        <taxon>Arthropoda</taxon>
        <taxon>Chelicerata</taxon>
        <taxon>Arachnida</taxon>
        <taxon>Acari</taxon>
        <taxon>Acariformes</taxon>
        <taxon>Sarcoptiformes</taxon>
        <taxon>Astigmata</taxon>
        <taxon>Psoroptidia</taxon>
        <taxon>Analgoidea</taxon>
        <taxon>Pyroglyphidae</taxon>
        <taxon>Dermatophagoidinae</taxon>
        <taxon>Dermatophagoides</taxon>
    </lineage>
</organism>
<proteinExistence type="predicted"/>
<dbReference type="EMBL" id="ASGP02000002">
    <property type="protein sequence ID" value="KAH9520926.1"/>
    <property type="molecule type" value="Genomic_DNA"/>
</dbReference>
<reference evidence="2" key="2">
    <citation type="journal article" date="2022" name="Res Sq">
        <title>Comparative Genomics Reveals Insights into the Divergent Evolution of Astigmatic Mites and Household Pest Adaptations.</title>
        <authorList>
            <person name="Xiong Q."/>
            <person name="Wan A.T.-Y."/>
            <person name="Liu X.-Y."/>
            <person name="Fung C.S.-H."/>
            <person name="Xiao X."/>
            <person name="Malainual N."/>
            <person name="Hou J."/>
            <person name="Wang L."/>
            <person name="Wang M."/>
            <person name="Yang K."/>
            <person name="Cui Y."/>
            <person name="Leung E."/>
            <person name="Nong W."/>
            <person name="Shin S.-K."/>
            <person name="Au S."/>
            <person name="Jeong K.Y."/>
            <person name="Chew F.T."/>
            <person name="Hui J."/>
            <person name="Leung T.F."/>
            <person name="Tungtrongchitr A."/>
            <person name="Zhong N."/>
            <person name="Liu Z."/>
            <person name="Tsui S."/>
        </authorList>
    </citation>
    <scope>NUCLEOTIDE SEQUENCE</scope>
    <source>
        <strain evidence="2">Derf</strain>
        <tissue evidence="2">Whole organism</tissue>
    </source>
</reference>
<evidence type="ECO:0000256" key="1">
    <source>
        <dbReference type="SAM" id="MobiDB-lite"/>
    </source>
</evidence>
<feature type="compositionally biased region" description="Low complexity" evidence="1">
    <location>
        <begin position="18"/>
        <end position="27"/>
    </location>
</feature>
<feature type="compositionally biased region" description="Low complexity" evidence="1">
    <location>
        <begin position="61"/>
        <end position="81"/>
    </location>
</feature>
<dbReference type="Proteomes" id="UP000790347">
    <property type="component" value="Unassembled WGS sequence"/>
</dbReference>
<gene>
    <name evidence="2" type="ORF">DERF_004604</name>
</gene>
<dbReference type="AlphaFoldDB" id="A0A922I5B4"/>
<accession>A0A922I5B4</accession>
<keyword evidence="3" id="KW-1185">Reference proteome</keyword>
<name>A0A922I5B4_DERFA</name>
<feature type="region of interest" description="Disordered" evidence="1">
    <location>
        <begin position="148"/>
        <end position="183"/>
    </location>
</feature>
<feature type="compositionally biased region" description="Polar residues" evidence="1">
    <location>
        <begin position="1"/>
        <end position="17"/>
    </location>
</feature>
<feature type="compositionally biased region" description="Polar residues" evidence="1">
    <location>
        <begin position="170"/>
        <end position="181"/>
    </location>
</feature>
<evidence type="ECO:0000313" key="3">
    <source>
        <dbReference type="Proteomes" id="UP000790347"/>
    </source>
</evidence>